<feature type="compositionally biased region" description="Low complexity" evidence="1">
    <location>
        <begin position="1"/>
        <end position="18"/>
    </location>
</feature>
<accession>A0A2N9FF03</accession>
<organism evidence="2">
    <name type="scientific">Fagus sylvatica</name>
    <name type="common">Beechnut</name>
    <dbReference type="NCBI Taxonomy" id="28930"/>
    <lineage>
        <taxon>Eukaryota</taxon>
        <taxon>Viridiplantae</taxon>
        <taxon>Streptophyta</taxon>
        <taxon>Embryophyta</taxon>
        <taxon>Tracheophyta</taxon>
        <taxon>Spermatophyta</taxon>
        <taxon>Magnoliopsida</taxon>
        <taxon>eudicotyledons</taxon>
        <taxon>Gunneridae</taxon>
        <taxon>Pentapetalae</taxon>
        <taxon>rosids</taxon>
        <taxon>fabids</taxon>
        <taxon>Fagales</taxon>
        <taxon>Fagaceae</taxon>
        <taxon>Fagus</taxon>
    </lineage>
</organism>
<feature type="region of interest" description="Disordered" evidence="1">
    <location>
        <begin position="409"/>
        <end position="429"/>
    </location>
</feature>
<evidence type="ECO:0000313" key="2">
    <source>
        <dbReference type="EMBL" id="SPC85792.1"/>
    </source>
</evidence>
<gene>
    <name evidence="2" type="ORF">FSB_LOCUS13674</name>
</gene>
<feature type="compositionally biased region" description="Polar residues" evidence="1">
    <location>
        <begin position="481"/>
        <end position="497"/>
    </location>
</feature>
<protein>
    <recommendedName>
        <fullName evidence="3">Aminotransferase-like plant mobile domain-containing protein</fullName>
    </recommendedName>
</protein>
<proteinExistence type="predicted"/>
<name>A0A2N9FF03_FAGSY</name>
<feature type="region of interest" description="Disordered" evidence="1">
    <location>
        <begin position="469"/>
        <end position="545"/>
    </location>
</feature>
<sequence>MASSSIIPPMSSTSPSTIGEHSQTLMAGPTVSTEAVADVPTALPSSSGEASDPREGFVFPLGDIQPVPVDFEFPCAASNDWSHWIDLEILDCEFWRTLRRMLPVLGDFDPSTLELSAEEEEIAEALRRHSSARVTSWPALFLHHEDVPIRRAAFIVYWLLLQNFFWEHSVSYTFVAKDKKAAWGKFSNLPQRFLDRSPDFQDNLPLVYRWVGLKTRDHKLVASLDLEGNVSLRPYGEDYPGFSCISTFSWFSQSASLNYELKAEESWGLAYLSAISPDHEVSNSIKESLPSYPSLAPFIKDHAFAYWKSKVNRMMVPSGHRLGFNTASMNAYWQRLASTMVGYVKSGRGNKAPMSNHRKLQIVIHCLSPPSQSAIAYGNSQKLGFAECDETRSGWIAYTKHFPAGWMVGSPKKTPPKKTKVGKKKGSTAAVSELEKESVTTASKTVVESTVAPAKSKGVVIGSPKRKSIAVSSLEDKENASTRTYSKSASATKQTGSKAIHKSSEPSGAPVVVEDSDTTADGISSSFFDRDNPLATTTDQDENMGRSFESNFEADVGSTEGSHFIASDSFSDIAPGSMNEEKMVSMGSATDGDDVSKVTELNVESTGTTEHNLAIVTHMALTNGTTDSDASIAHVIEGISLFGVTPRFGSISTGGTIIPASYIAGELPSVEEFPVDNEVPVLKEIHTQGFGASSTMATTSAGGKHLDNIGMGDATHMLEENVVAENVNEIAVVSHSSRPMPNVGSSVSTGAISSEVADFFREFEKKTPNPHPEWYFLKFEGSLVSFGDFWVPSDNVPYLQQLIAKHGDFVASFKLGAGFGGPMLSFFSNVLDAMSKFDLRNVTKVQILSWKNVVQYLMEIGFDVGFMIALLQDSLAVLTTYQEELMSMGVTVPEVEHSRSLFDSLIN</sequence>
<dbReference type="AlphaFoldDB" id="A0A2N9FF03"/>
<feature type="compositionally biased region" description="Basic residues" evidence="1">
    <location>
        <begin position="414"/>
        <end position="426"/>
    </location>
</feature>
<evidence type="ECO:0008006" key="3">
    <source>
        <dbReference type="Google" id="ProtNLM"/>
    </source>
</evidence>
<reference evidence="2" key="1">
    <citation type="submission" date="2018-02" db="EMBL/GenBank/DDBJ databases">
        <authorList>
            <person name="Cohen D.B."/>
            <person name="Kent A.D."/>
        </authorList>
    </citation>
    <scope>NUCLEOTIDE SEQUENCE</scope>
</reference>
<feature type="region of interest" description="Disordered" evidence="1">
    <location>
        <begin position="1"/>
        <end position="23"/>
    </location>
</feature>
<evidence type="ECO:0000256" key="1">
    <source>
        <dbReference type="SAM" id="MobiDB-lite"/>
    </source>
</evidence>
<dbReference type="EMBL" id="OIVN01000802">
    <property type="protein sequence ID" value="SPC85792.1"/>
    <property type="molecule type" value="Genomic_DNA"/>
</dbReference>